<name>A0AA38RVF1_9PEZI</name>
<organism evidence="2 3">
    <name type="scientific">Pleurostoma richardsiae</name>
    <dbReference type="NCBI Taxonomy" id="41990"/>
    <lineage>
        <taxon>Eukaryota</taxon>
        <taxon>Fungi</taxon>
        <taxon>Dikarya</taxon>
        <taxon>Ascomycota</taxon>
        <taxon>Pezizomycotina</taxon>
        <taxon>Sordariomycetes</taxon>
        <taxon>Sordariomycetidae</taxon>
        <taxon>Calosphaeriales</taxon>
        <taxon>Pleurostomataceae</taxon>
        <taxon>Pleurostoma</taxon>
    </lineage>
</organism>
<keyword evidence="3" id="KW-1185">Reference proteome</keyword>
<dbReference type="Proteomes" id="UP001174694">
    <property type="component" value="Unassembled WGS sequence"/>
</dbReference>
<proteinExistence type="predicted"/>
<evidence type="ECO:0000313" key="2">
    <source>
        <dbReference type="EMBL" id="KAJ9157442.1"/>
    </source>
</evidence>
<dbReference type="InterPro" id="IPR046539">
    <property type="entry name" value="DUF6604"/>
</dbReference>
<dbReference type="EMBL" id="JANBVO010000001">
    <property type="protein sequence ID" value="KAJ9157442.1"/>
    <property type="molecule type" value="Genomic_DNA"/>
</dbReference>
<accession>A0AA38RVF1</accession>
<sequence length="415" mass="47833">MAKAIANPEPQVMIPKALGNLFRRAIDARKSDLRHAHFTDVLASAWETLRPFEKQEPLKEFANRFSGLRVDDLPEHDFDTEHGAAIGKDDVSYNLTDANPATIVKSEEDAEADFLLAIFSFMMELGGVRKYVRFIWNRYKEGKTELILCSLLTNTAIQLETISTLMHALWEDKAMVKAARGKQAFLPDIEHCVEEGVETELPETFCRIRRMLPCFQFVSEFMRTTGCFGNNEVTAGFEVVFRTETVPVWVAFGNQVPLDIQDELHLVLTRPLEEVQQHAREKVSEFEGRNLEQEPLRRDREGTRHLEARLGVYEFLILGDPFGQHTLPAYLRYDVTGSNIVSWNNFFKEPDNILRINPVRCRVLKYGVHLILHPYAVGFEMKSHVITSMIHLYAACRFAYPEDPVWPDMEYFLHH</sequence>
<gene>
    <name evidence="2" type="ORF">NKR23_g49</name>
</gene>
<dbReference type="AlphaFoldDB" id="A0AA38RVF1"/>
<reference evidence="2" key="1">
    <citation type="submission" date="2022-07" db="EMBL/GenBank/DDBJ databases">
        <title>Fungi with potential for degradation of polypropylene.</title>
        <authorList>
            <person name="Gostincar C."/>
        </authorList>
    </citation>
    <scope>NUCLEOTIDE SEQUENCE</scope>
    <source>
        <strain evidence="2">EXF-13308</strain>
    </source>
</reference>
<evidence type="ECO:0000313" key="3">
    <source>
        <dbReference type="Proteomes" id="UP001174694"/>
    </source>
</evidence>
<dbReference type="PANTHER" id="PTHR38795">
    <property type="entry name" value="DUF6604 DOMAIN-CONTAINING PROTEIN"/>
    <property type="match status" value="1"/>
</dbReference>
<feature type="domain" description="DUF6604" evidence="1">
    <location>
        <begin position="1"/>
        <end position="159"/>
    </location>
</feature>
<evidence type="ECO:0000259" key="1">
    <source>
        <dbReference type="Pfam" id="PF20253"/>
    </source>
</evidence>
<comment type="caution">
    <text evidence="2">The sequence shown here is derived from an EMBL/GenBank/DDBJ whole genome shotgun (WGS) entry which is preliminary data.</text>
</comment>
<dbReference type="Pfam" id="PF20253">
    <property type="entry name" value="DUF6604"/>
    <property type="match status" value="1"/>
</dbReference>
<protein>
    <recommendedName>
        <fullName evidence="1">DUF6604 domain-containing protein</fullName>
    </recommendedName>
</protein>
<dbReference type="PANTHER" id="PTHR38795:SF1">
    <property type="entry name" value="DUF6604 DOMAIN-CONTAINING PROTEIN"/>
    <property type="match status" value="1"/>
</dbReference>